<proteinExistence type="predicted"/>
<accession>A0ABY9CPW7</accession>
<gene>
    <name evidence="1" type="ORF">VitviT2T_015839</name>
</gene>
<keyword evidence="2" id="KW-1185">Reference proteome</keyword>
<dbReference type="EMBL" id="CP126657">
    <property type="protein sequence ID" value="WJZ97217.1"/>
    <property type="molecule type" value="Genomic_DNA"/>
</dbReference>
<name>A0ABY9CPW7_VITVI</name>
<dbReference type="Proteomes" id="UP001227230">
    <property type="component" value="Chromosome 10"/>
</dbReference>
<evidence type="ECO:0000313" key="1">
    <source>
        <dbReference type="EMBL" id="WJZ97217.1"/>
    </source>
</evidence>
<reference evidence="1 2" key="1">
    <citation type="journal article" date="2023" name="Hortic Res">
        <title>The complete reference genome for grapevine (Vitis vinifera L.) genetics and breeding.</title>
        <authorList>
            <person name="Shi X."/>
            <person name="Cao S."/>
            <person name="Wang X."/>
            <person name="Huang S."/>
            <person name="Wang Y."/>
            <person name="Liu Z."/>
            <person name="Liu W."/>
            <person name="Leng X."/>
            <person name="Peng Y."/>
            <person name="Wang N."/>
            <person name="Wang Y."/>
            <person name="Ma Z."/>
            <person name="Xu X."/>
            <person name="Zhang F."/>
            <person name="Xue H."/>
            <person name="Zhong H."/>
            <person name="Wang Y."/>
            <person name="Zhang K."/>
            <person name="Velt A."/>
            <person name="Avia K."/>
            <person name="Holtgrawe D."/>
            <person name="Grimplet J."/>
            <person name="Matus J.T."/>
            <person name="Ware D."/>
            <person name="Wu X."/>
            <person name="Wang H."/>
            <person name="Liu C."/>
            <person name="Fang Y."/>
            <person name="Rustenholz C."/>
            <person name="Cheng Z."/>
            <person name="Xiao H."/>
            <person name="Zhou Y."/>
        </authorList>
    </citation>
    <scope>NUCLEOTIDE SEQUENCE [LARGE SCALE GENOMIC DNA]</scope>
    <source>
        <strain evidence="2">cv. Pinot noir / PN40024</strain>
        <tissue evidence="1">Leaf</tissue>
    </source>
</reference>
<evidence type="ECO:0000313" key="2">
    <source>
        <dbReference type="Proteomes" id="UP001227230"/>
    </source>
</evidence>
<organism evidence="1 2">
    <name type="scientific">Vitis vinifera</name>
    <name type="common">Grape</name>
    <dbReference type="NCBI Taxonomy" id="29760"/>
    <lineage>
        <taxon>Eukaryota</taxon>
        <taxon>Viridiplantae</taxon>
        <taxon>Streptophyta</taxon>
        <taxon>Embryophyta</taxon>
        <taxon>Tracheophyta</taxon>
        <taxon>Spermatophyta</taxon>
        <taxon>Magnoliopsida</taxon>
        <taxon>eudicotyledons</taxon>
        <taxon>Gunneridae</taxon>
        <taxon>Pentapetalae</taxon>
        <taxon>rosids</taxon>
        <taxon>Vitales</taxon>
        <taxon>Vitaceae</taxon>
        <taxon>Viteae</taxon>
        <taxon>Vitis</taxon>
    </lineage>
</organism>
<sequence>MATKTVEGSSRSGPRQTNYYRGFIETVEFKICKGGVRNKPPPDETTVYNRAIRDIERRAPMRVFEATRMP</sequence>
<protein>
    <submittedName>
        <fullName evidence="1">Uncharacterized protein</fullName>
    </submittedName>
</protein>